<name>A0A318MXF9_9PROT</name>
<accession>A0A318MXF9</accession>
<gene>
    <name evidence="1" type="ORF">DK869_00280</name>
</gene>
<dbReference type="EMBL" id="QGLT01000001">
    <property type="protein sequence ID" value="PXZ01485.1"/>
    <property type="molecule type" value="Genomic_DNA"/>
</dbReference>
<evidence type="ECO:0008006" key="3">
    <source>
        <dbReference type="Google" id="ProtNLM"/>
    </source>
</evidence>
<dbReference type="PROSITE" id="PS51257">
    <property type="entry name" value="PROKAR_LIPOPROTEIN"/>
    <property type="match status" value="1"/>
</dbReference>
<evidence type="ECO:0000313" key="1">
    <source>
        <dbReference type="EMBL" id="PXZ01485.1"/>
    </source>
</evidence>
<organism evidence="1 2">
    <name type="scientific">Commensalibacter melissae</name>
    <dbReference type="NCBI Taxonomy" id="2070537"/>
    <lineage>
        <taxon>Bacteria</taxon>
        <taxon>Pseudomonadati</taxon>
        <taxon>Pseudomonadota</taxon>
        <taxon>Alphaproteobacteria</taxon>
        <taxon>Acetobacterales</taxon>
        <taxon>Acetobacteraceae</taxon>
    </lineage>
</organism>
<dbReference type="OrthoDB" id="7284349at2"/>
<sequence length="121" mass="13927">MIKNVKKTFYWVLGVTILGCSTPSFVKAQHIVTESEAGKLTLASLTAAPIVHHYRPVKRTVRKSRHPMLRNVAYHTSSKKSYSSLVHKISYRQRNLGKMRVRNVLYNVSSHKKSKARRHRS</sequence>
<proteinExistence type="predicted"/>
<comment type="caution">
    <text evidence="1">The sequence shown here is derived from an EMBL/GenBank/DDBJ whole genome shotgun (WGS) entry which is preliminary data.</text>
</comment>
<evidence type="ECO:0000313" key="2">
    <source>
        <dbReference type="Proteomes" id="UP000247565"/>
    </source>
</evidence>
<dbReference type="RefSeq" id="WP_110438005.1">
    <property type="nucleotide sequence ID" value="NZ_CP046393.1"/>
</dbReference>
<reference evidence="1 2" key="1">
    <citation type="submission" date="2018-05" db="EMBL/GenBank/DDBJ databases">
        <title>Reference genomes for bee gut microbiota database.</title>
        <authorList>
            <person name="Ellegaard K.M."/>
        </authorList>
    </citation>
    <scope>NUCLEOTIDE SEQUENCE [LARGE SCALE GENOMIC DNA]</scope>
    <source>
        <strain evidence="1 2">ESL0284</strain>
    </source>
</reference>
<protein>
    <recommendedName>
        <fullName evidence="3">Lipoprotein</fullName>
    </recommendedName>
</protein>
<dbReference type="Proteomes" id="UP000247565">
    <property type="component" value="Unassembled WGS sequence"/>
</dbReference>
<keyword evidence="2" id="KW-1185">Reference proteome</keyword>
<dbReference type="AlphaFoldDB" id="A0A318MXF9"/>